<comment type="caution">
    <text evidence="1">The sequence shown here is derived from an EMBL/GenBank/DDBJ whole genome shotgun (WGS) entry which is preliminary data.</text>
</comment>
<dbReference type="EMBL" id="JANRMS010000295">
    <property type="protein sequence ID" value="KAJ3542427.1"/>
    <property type="molecule type" value="Genomic_DNA"/>
</dbReference>
<evidence type="ECO:0000313" key="2">
    <source>
        <dbReference type="Proteomes" id="UP001148629"/>
    </source>
</evidence>
<gene>
    <name evidence="1" type="ORF">NM208_g4103</name>
</gene>
<protein>
    <submittedName>
        <fullName evidence="1">Uncharacterized protein</fullName>
    </submittedName>
</protein>
<sequence length="433" mass="48850">MNSQQYFLLQPANTSATRISADVMTTSSSTTVVNEDKCDLISRVYGATGVKDGLDWLSFDFHQPVPDSLTQPKSRQCAPDDAFWAFKHQEQTSLNGAFDHDYQQYSRTSHMGILDPTYDTFTSRKGYGSLLYKIQNNTAIVMGDPLCSPDDYELLDKEFQSWCQDCSLKVAFMGVGESFIDYAQRSNWVSIRFARERALNPVTNAVLQKKAGKRMISQCRQLLDSGRGAITLHVYIPSISGRDFVLESQLQQIYDNWREERNSKQKASPQAFVTVYDLFSHPDITIYVFTRHQNGCINGLSTLRTVTANDGFHADPVIASSSAPRGITDLLIMACMGLLKRAQISYLSLGYEPLTEIEDSSKQPSLISWLTRTGYRRATGAMHVDGKANFFNKFRPDDSLDYDLHIVIPSRVFRVQQSAALMHVANLRLRSLF</sequence>
<name>A0ACC1SLX6_9HYPO</name>
<evidence type="ECO:0000313" key="1">
    <source>
        <dbReference type="EMBL" id="KAJ3542427.1"/>
    </source>
</evidence>
<organism evidence="1 2">
    <name type="scientific">Fusarium decemcellulare</name>
    <dbReference type="NCBI Taxonomy" id="57161"/>
    <lineage>
        <taxon>Eukaryota</taxon>
        <taxon>Fungi</taxon>
        <taxon>Dikarya</taxon>
        <taxon>Ascomycota</taxon>
        <taxon>Pezizomycotina</taxon>
        <taxon>Sordariomycetes</taxon>
        <taxon>Hypocreomycetidae</taxon>
        <taxon>Hypocreales</taxon>
        <taxon>Nectriaceae</taxon>
        <taxon>Fusarium</taxon>
        <taxon>Fusarium decemcellulare species complex</taxon>
    </lineage>
</organism>
<keyword evidence="2" id="KW-1185">Reference proteome</keyword>
<reference evidence="1" key="1">
    <citation type="submission" date="2022-08" db="EMBL/GenBank/DDBJ databases">
        <title>Genome Sequence of Fusarium decemcellulare.</title>
        <authorList>
            <person name="Buettner E."/>
        </authorList>
    </citation>
    <scope>NUCLEOTIDE SEQUENCE</scope>
    <source>
        <strain evidence="1">Babe19</strain>
    </source>
</reference>
<proteinExistence type="predicted"/>
<dbReference type="Proteomes" id="UP001148629">
    <property type="component" value="Unassembled WGS sequence"/>
</dbReference>
<accession>A0ACC1SLX6</accession>